<dbReference type="InterPro" id="IPR011706">
    <property type="entry name" value="Cu-oxidase_C"/>
</dbReference>
<comment type="catalytic activity">
    <reaction evidence="9">
        <text>4 Cu(+) + O2 + 4 H(+) = 4 Cu(2+) + 2 H2O</text>
        <dbReference type="Rhea" id="RHEA:30083"/>
        <dbReference type="ChEBI" id="CHEBI:15377"/>
        <dbReference type="ChEBI" id="CHEBI:15378"/>
        <dbReference type="ChEBI" id="CHEBI:15379"/>
        <dbReference type="ChEBI" id="CHEBI:29036"/>
        <dbReference type="ChEBI" id="CHEBI:49552"/>
        <dbReference type="EC" id="1.16.3.4"/>
    </reaction>
    <physiologicalReaction direction="left-to-right" evidence="9">
        <dbReference type="Rhea" id="RHEA:30084"/>
    </physiologicalReaction>
</comment>
<proteinExistence type="inferred from homology"/>
<feature type="domain" description="Plastocyanin-like" evidence="11">
    <location>
        <begin position="74"/>
        <end position="183"/>
    </location>
</feature>
<sequence>MTSRRTVLGGLAAIGGLVVAPAAGFVGYLYADSGRSNVGTLSFRNRLRIPPVLEPTIDADGRRRFRLALGEGRTELLPGTTTATWGVNGPILGPTLRVRRGDRVAMDVSNHLPETTTLHWHGMHLPAVMDGGPHQPIHPGRTWQPSWTVQQRAATLWYHPHLHHATAAHVYRGIGGLVIVDDGDHDAASLPNHYGVDDIPLILQDRRIDDDGTLDLSDLAFSGLTITGLLGDKILVNGTYDPYVEVSTTLVRLRLLNGANARIFHVGFTDDRDFSLVATDAGVRGTPLSLNRLMLSPGERAEIVVAFRPGEEVVLRGFPPPLGANFAYQRLAGGGDTHDLIKMVAAATLRPSAPLPARLGREVPVPTPTRPEPFRLEMGDFHLNDRTMDVTRVDRVVRTGSVELWQIVNGQSIPHNFHVHGSAFHILDIDGSAPPEYLRGDKDTVYVRPGATVRLAVRFLDHSDIRWPYMFHCHLLAHEDAGMMGQFLTVSPQDAPLVPAGPGAVHDGHGN</sequence>
<evidence type="ECO:0000256" key="4">
    <source>
        <dbReference type="ARBA" id="ARBA00023002"/>
    </source>
</evidence>
<organism evidence="12 13">
    <name type="scientific">Micromonospora matsumotoense</name>
    <dbReference type="NCBI Taxonomy" id="121616"/>
    <lineage>
        <taxon>Bacteria</taxon>
        <taxon>Bacillati</taxon>
        <taxon>Actinomycetota</taxon>
        <taxon>Actinomycetes</taxon>
        <taxon>Micromonosporales</taxon>
        <taxon>Micromonosporaceae</taxon>
        <taxon>Micromonospora</taxon>
    </lineage>
</organism>
<dbReference type="InterPro" id="IPR011707">
    <property type="entry name" value="Cu-oxidase-like_N"/>
</dbReference>
<dbReference type="STRING" id="121616.GA0070216_12411"/>
<dbReference type="GO" id="GO:0051301">
    <property type="term" value="P:cell division"/>
    <property type="evidence" value="ECO:0007669"/>
    <property type="project" value="UniProtKB-KW"/>
</dbReference>
<keyword evidence="12" id="KW-0132">Cell division</keyword>
<comment type="similarity">
    <text evidence="1">Belongs to the multicopper oxidase family.</text>
</comment>
<dbReference type="Pfam" id="PF07731">
    <property type="entry name" value="Cu-oxidase_2"/>
    <property type="match status" value="1"/>
</dbReference>
<evidence type="ECO:0000256" key="2">
    <source>
        <dbReference type="ARBA" id="ARBA00011245"/>
    </source>
</evidence>
<dbReference type="InterPro" id="IPR008972">
    <property type="entry name" value="Cupredoxin"/>
</dbReference>
<keyword evidence="12" id="KW-0131">Cell cycle</keyword>
<gene>
    <name evidence="12" type="ORF">GA0070216_12411</name>
</gene>
<evidence type="ECO:0000256" key="3">
    <source>
        <dbReference type="ARBA" id="ARBA00022723"/>
    </source>
</evidence>
<dbReference type="Pfam" id="PF07732">
    <property type="entry name" value="Cu-oxidase_3"/>
    <property type="match status" value="1"/>
</dbReference>
<evidence type="ECO:0000259" key="11">
    <source>
        <dbReference type="Pfam" id="PF07732"/>
    </source>
</evidence>
<evidence type="ECO:0000256" key="8">
    <source>
        <dbReference type="ARBA" id="ARBA00043090"/>
    </source>
</evidence>
<keyword evidence="4" id="KW-0560">Oxidoreductase</keyword>
<evidence type="ECO:0000256" key="7">
    <source>
        <dbReference type="ARBA" id="ARBA00042896"/>
    </source>
</evidence>
<dbReference type="CDD" id="cd13867">
    <property type="entry name" value="CuRO_2_CueO_FtsP"/>
    <property type="match status" value="1"/>
</dbReference>
<dbReference type="AlphaFoldDB" id="A0A1C5ARJ6"/>
<keyword evidence="3" id="KW-0479">Metal-binding</keyword>
<keyword evidence="12" id="KW-0167">Capsid protein</keyword>
<keyword evidence="12" id="KW-0946">Virion</keyword>
<accession>A0A1C5ARJ6</accession>
<dbReference type="PROSITE" id="PS51318">
    <property type="entry name" value="TAT"/>
    <property type="match status" value="1"/>
</dbReference>
<dbReference type="EMBL" id="FMCU01000024">
    <property type="protein sequence ID" value="SCF47832.1"/>
    <property type="molecule type" value="Genomic_DNA"/>
</dbReference>
<dbReference type="CDD" id="cd13890">
    <property type="entry name" value="CuRO_3_CueO_FtsP"/>
    <property type="match status" value="1"/>
</dbReference>
<dbReference type="InterPro" id="IPR006311">
    <property type="entry name" value="TAT_signal"/>
</dbReference>
<dbReference type="Proteomes" id="UP000198797">
    <property type="component" value="Unassembled WGS sequence"/>
</dbReference>
<dbReference type="EC" id="1.16.3.4" evidence="5"/>
<evidence type="ECO:0000256" key="9">
    <source>
        <dbReference type="ARBA" id="ARBA00048092"/>
    </source>
</evidence>
<keyword evidence="13" id="KW-1185">Reference proteome</keyword>
<evidence type="ECO:0000313" key="13">
    <source>
        <dbReference type="Proteomes" id="UP000198797"/>
    </source>
</evidence>
<name>A0A1C5ARJ6_9ACTN</name>
<evidence type="ECO:0000256" key="1">
    <source>
        <dbReference type="ARBA" id="ARBA00010609"/>
    </source>
</evidence>
<dbReference type="PANTHER" id="PTHR48267">
    <property type="entry name" value="CUPREDOXIN SUPERFAMILY PROTEIN"/>
    <property type="match status" value="1"/>
</dbReference>
<feature type="domain" description="Plastocyanin-like" evidence="10">
    <location>
        <begin position="368"/>
        <end position="490"/>
    </location>
</feature>
<dbReference type="CDD" id="cd04232">
    <property type="entry name" value="CuRO_1_CueO_FtsP"/>
    <property type="match status" value="1"/>
</dbReference>
<comment type="subunit">
    <text evidence="2">Monomer.</text>
</comment>
<reference evidence="13" key="1">
    <citation type="submission" date="2016-06" db="EMBL/GenBank/DDBJ databases">
        <authorList>
            <person name="Varghese N."/>
            <person name="Submissions Spin"/>
        </authorList>
    </citation>
    <scope>NUCLEOTIDE SEQUENCE [LARGE SCALE GENOMIC DNA]</scope>
    <source>
        <strain evidence="13">DSM 44100</strain>
    </source>
</reference>
<evidence type="ECO:0000256" key="6">
    <source>
        <dbReference type="ARBA" id="ARBA00041027"/>
    </source>
</evidence>
<evidence type="ECO:0000313" key="12">
    <source>
        <dbReference type="EMBL" id="SCF47832.1"/>
    </source>
</evidence>
<dbReference type="GO" id="GO:0005507">
    <property type="term" value="F:copper ion binding"/>
    <property type="evidence" value="ECO:0007669"/>
    <property type="project" value="InterPro"/>
</dbReference>
<dbReference type="GO" id="GO:0016491">
    <property type="term" value="F:oxidoreductase activity"/>
    <property type="evidence" value="ECO:0007669"/>
    <property type="project" value="UniProtKB-KW"/>
</dbReference>
<dbReference type="PROSITE" id="PS00080">
    <property type="entry name" value="MULTICOPPER_OXIDASE2"/>
    <property type="match status" value="1"/>
</dbReference>
<dbReference type="InterPro" id="IPR045087">
    <property type="entry name" value="Cu-oxidase_fam"/>
</dbReference>
<dbReference type="PANTHER" id="PTHR48267:SF1">
    <property type="entry name" value="BILIRUBIN OXIDASE"/>
    <property type="match status" value="1"/>
</dbReference>
<evidence type="ECO:0000259" key="10">
    <source>
        <dbReference type="Pfam" id="PF07731"/>
    </source>
</evidence>
<dbReference type="SUPFAM" id="SSF49503">
    <property type="entry name" value="Cupredoxins"/>
    <property type="match status" value="3"/>
</dbReference>
<protein>
    <recommendedName>
        <fullName evidence="6">Multicopper oxidase CueO</fullName>
        <ecNumber evidence="5">1.16.3.4</ecNumber>
    </recommendedName>
    <alternativeName>
        <fullName evidence="7">Copper efflux oxidase</fullName>
    </alternativeName>
    <alternativeName>
        <fullName evidence="8">Cuprous oxidase</fullName>
    </alternativeName>
</protein>
<evidence type="ECO:0000256" key="5">
    <source>
        <dbReference type="ARBA" id="ARBA00038978"/>
    </source>
</evidence>
<dbReference type="Gene3D" id="2.60.40.420">
    <property type="entry name" value="Cupredoxins - blue copper proteins"/>
    <property type="match status" value="3"/>
</dbReference>
<dbReference type="InterPro" id="IPR002355">
    <property type="entry name" value="Cu_oxidase_Cu_BS"/>
</dbReference>